<evidence type="ECO:0000313" key="3">
    <source>
        <dbReference type="EMBL" id="QPC85109.1"/>
    </source>
</evidence>
<evidence type="ECO:0000256" key="1">
    <source>
        <dbReference type="ARBA" id="ARBA00023002"/>
    </source>
</evidence>
<dbReference type="EMBL" id="CP062983">
    <property type="protein sequence ID" value="QPC85109.1"/>
    <property type="molecule type" value="Genomic_DNA"/>
</dbReference>
<accession>A0A7S8IGW3</accession>
<dbReference type="KEGG" id="pmet:G4Y79_03815"/>
<dbReference type="InterPro" id="IPR036291">
    <property type="entry name" value="NAD(P)-bd_dom_sf"/>
</dbReference>
<dbReference type="PROSITE" id="PS01162">
    <property type="entry name" value="QOR_ZETA_CRYSTAL"/>
    <property type="match status" value="1"/>
</dbReference>
<gene>
    <name evidence="3" type="ORF">G4Y79_03815</name>
</gene>
<dbReference type="SMART" id="SM00829">
    <property type="entry name" value="PKS_ER"/>
    <property type="match status" value="1"/>
</dbReference>
<dbReference type="InterPro" id="IPR020843">
    <property type="entry name" value="ER"/>
</dbReference>
<dbReference type="Gene3D" id="3.90.180.10">
    <property type="entry name" value="Medium-chain alcohol dehydrogenases, catalytic domain"/>
    <property type="match status" value="1"/>
</dbReference>
<dbReference type="AlphaFoldDB" id="A0A7S8IGW3"/>
<evidence type="ECO:0000313" key="4">
    <source>
        <dbReference type="Proteomes" id="UP000594468"/>
    </source>
</evidence>
<dbReference type="CDD" id="cd05289">
    <property type="entry name" value="MDR_like_2"/>
    <property type="match status" value="1"/>
</dbReference>
<dbReference type="GO" id="GO:0008270">
    <property type="term" value="F:zinc ion binding"/>
    <property type="evidence" value="ECO:0007669"/>
    <property type="project" value="InterPro"/>
</dbReference>
<dbReference type="InterPro" id="IPR050700">
    <property type="entry name" value="YIM1/Zinc_Alcohol_DH_Fams"/>
</dbReference>
<dbReference type="InterPro" id="IPR013154">
    <property type="entry name" value="ADH-like_N"/>
</dbReference>
<dbReference type="SUPFAM" id="SSF51735">
    <property type="entry name" value="NAD(P)-binding Rossmann-fold domains"/>
    <property type="match status" value="1"/>
</dbReference>
<dbReference type="SUPFAM" id="SSF50129">
    <property type="entry name" value="GroES-like"/>
    <property type="match status" value="1"/>
</dbReference>
<dbReference type="PANTHER" id="PTHR11695">
    <property type="entry name" value="ALCOHOL DEHYDROGENASE RELATED"/>
    <property type="match status" value="1"/>
</dbReference>
<reference evidence="3 4" key="1">
    <citation type="submission" date="2020-02" db="EMBL/GenBank/DDBJ databases">
        <authorList>
            <person name="Zheng R.K."/>
            <person name="Sun C.M."/>
        </authorList>
    </citation>
    <scope>NUCLEOTIDE SEQUENCE [LARGE SCALE GENOMIC DNA]</scope>
    <source>
        <strain evidence="4">rifampicinis</strain>
    </source>
</reference>
<dbReference type="Pfam" id="PF13602">
    <property type="entry name" value="ADH_zinc_N_2"/>
    <property type="match status" value="1"/>
</dbReference>
<proteinExistence type="predicted"/>
<dbReference type="GO" id="GO:0016491">
    <property type="term" value="F:oxidoreductase activity"/>
    <property type="evidence" value="ECO:0007669"/>
    <property type="project" value="UniProtKB-KW"/>
</dbReference>
<dbReference type="Gene3D" id="3.40.50.720">
    <property type="entry name" value="NAD(P)-binding Rossmann-like Domain"/>
    <property type="match status" value="1"/>
</dbReference>
<keyword evidence="1" id="KW-0560">Oxidoreductase</keyword>
<evidence type="ECO:0000259" key="2">
    <source>
        <dbReference type="SMART" id="SM00829"/>
    </source>
</evidence>
<organism evidence="3 4">
    <name type="scientific">Phototrophicus methaneseepsis</name>
    <dbReference type="NCBI Taxonomy" id="2710758"/>
    <lineage>
        <taxon>Bacteria</taxon>
        <taxon>Bacillati</taxon>
        <taxon>Chloroflexota</taxon>
        <taxon>Candidatus Thermofontia</taxon>
        <taxon>Phototrophicales</taxon>
        <taxon>Phototrophicaceae</taxon>
        <taxon>Phototrophicus</taxon>
    </lineage>
</organism>
<protein>
    <submittedName>
        <fullName evidence="3">NADP-dependent oxidoreductase</fullName>
    </submittedName>
</protein>
<dbReference type="InterPro" id="IPR002364">
    <property type="entry name" value="Quin_OxRdtase/zeta-crystal_CS"/>
</dbReference>
<dbReference type="PANTHER" id="PTHR11695:SF294">
    <property type="entry name" value="RETICULON-4-INTERACTING PROTEIN 1, MITOCHONDRIAL"/>
    <property type="match status" value="1"/>
</dbReference>
<keyword evidence="4" id="KW-1185">Reference proteome</keyword>
<feature type="domain" description="Enoyl reductase (ER)" evidence="2">
    <location>
        <begin position="10"/>
        <end position="306"/>
    </location>
</feature>
<dbReference type="Pfam" id="PF08240">
    <property type="entry name" value="ADH_N"/>
    <property type="match status" value="1"/>
</dbReference>
<name>A0A7S8IGW3_9CHLR</name>
<dbReference type="Proteomes" id="UP000594468">
    <property type="component" value="Chromosome"/>
</dbReference>
<dbReference type="InterPro" id="IPR011032">
    <property type="entry name" value="GroES-like_sf"/>
</dbReference>
<sequence>MQAIRIHELGDVNVLKYETVLRPTPHGDEVLIRVHGAGVNPVDYKTRSGSGTSISQDELPWIPGWDVAGIVEQAPDNSLFAKGDAVYGMVSFPKTGSAYAEYVIAKPGHIASAPQSIDLITAASVPLVTLTAWQGLFEKGNLQAGQTILIHAAAGGVGHIAVQLAKWRGATVIGTASGKNADYLAEIGVNTFIDYTQTRFEDVVRDVDMVFDAVGGETLKRSIDVVKPGGTLITIAGQPDEAKSATRGITATRILVHTSDEQLVQIAKLIDDGILKPTVENTIPLSQAADAHRLLEDRHVRGKIVLIP</sequence>